<evidence type="ECO:0000313" key="4">
    <source>
        <dbReference type="EMBL" id="AEF85334.1"/>
    </source>
</evidence>
<gene>
    <name evidence="4" type="ordered locus">TREPR_2842</name>
</gene>
<dbReference type="eggNOG" id="ENOG502ZFP6">
    <property type="taxonomic scope" value="Bacteria"/>
</dbReference>
<keyword evidence="3" id="KW-0472">Membrane</keyword>
<feature type="region of interest" description="Disordered" evidence="2">
    <location>
        <begin position="124"/>
        <end position="203"/>
    </location>
</feature>
<keyword evidence="3" id="KW-1133">Transmembrane helix</keyword>
<dbReference type="AlphaFoldDB" id="F5YPV3"/>
<protein>
    <recommendedName>
        <fullName evidence="6">DUF2802 domain-containing protein</fullName>
    </recommendedName>
</protein>
<reference evidence="5" key="1">
    <citation type="submission" date="2009-12" db="EMBL/GenBank/DDBJ databases">
        <title>Complete sequence of Treponema primitia strain ZAS-2.</title>
        <authorList>
            <person name="Tetu S.G."/>
            <person name="Matson E."/>
            <person name="Ren Q."/>
            <person name="Seshadri R."/>
            <person name="Elbourne L."/>
            <person name="Hassan K.A."/>
            <person name="Durkin A."/>
            <person name="Radune D."/>
            <person name="Mohamoud Y."/>
            <person name="Shay R."/>
            <person name="Jin S."/>
            <person name="Zhang X."/>
            <person name="Lucey K."/>
            <person name="Ballor N.R."/>
            <person name="Ottesen E."/>
            <person name="Rosenthal R."/>
            <person name="Allen A."/>
            <person name="Leadbetter J.R."/>
            <person name="Paulsen I.T."/>
        </authorList>
    </citation>
    <scope>NUCLEOTIDE SEQUENCE [LARGE SCALE GENOMIC DNA]</scope>
    <source>
        <strain evidence="5">ATCC BAA-887 / DSM 12427 / ZAS-2</strain>
    </source>
</reference>
<dbReference type="KEGG" id="tpi:TREPR_2842"/>
<dbReference type="STRING" id="545694.TREPR_2842"/>
<feature type="coiled-coil region" evidence="1">
    <location>
        <begin position="22"/>
        <end position="92"/>
    </location>
</feature>
<organism evidence="4 5">
    <name type="scientific">Treponema primitia (strain ATCC BAA-887 / DSM 12427 / ZAS-2)</name>
    <dbReference type="NCBI Taxonomy" id="545694"/>
    <lineage>
        <taxon>Bacteria</taxon>
        <taxon>Pseudomonadati</taxon>
        <taxon>Spirochaetota</taxon>
        <taxon>Spirochaetia</taxon>
        <taxon>Spirochaetales</taxon>
        <taxon>Treponemataceae</taxon>
        <taxon>Treponema</taxon>
    </lineage>
</organism>
<keyword evidence="1" id="KW-0175">Coiled coil</keyword>
<dbReference type="Proteomes" id="UP000009223">
    <property type="component" value="Chromosome"/>
</dbReference>
<feature type="compositionally biased region" description="Pro residues" evidence="2">
    <location>
        <begin position="133"/>
        <end position="154"/>
    </location>
</feature>
<feature type="transmembrane region" description="Helical" evidence="3">
    <location>
        <begin position="6"/>
        <end position="26"/>
    </location>
</feature>
<name>F5YPV3_TREPZ</name>
<keyword evidence="3" id="KW-0812">Transmembrane</keyword>
<dbReference type="HOGENOM" id="CLU_1081590_0_0_12"/>
<evidence type="ECO:0000256" key="2">
    <source>
        <dbReference type="SAM" id="MobiDB-lite"/>
    </source>
</evidence>
<sequence>MTLSILLSAASLIICGFSFIYLQSYLRRRTGAERILADFEEEVDKIIAGIDAATDRDITLLEDKAKSIKALLETLDRRIAAYARELERRNTQESALNTLAGEGSKKTAALQTEKNYAALGRGLRSLTINPGPETAPPGAPPPQAVPGSPYPPAAGGPGPNLTGSNPIEPGSAREPQVEAGPEAPSSPRFTRSPTQLKPKAPLTERVSELSLNGFSPETIAARLGVTIAEVDLALAISRREARRGTAPEGNVTDDNPS</sequence>
<evidence type="ECO:0000256" key="3">
    <source>
        <dbReference type="SAM" id="Phobius"/>
    </source>
</evidence>
<evidence type="ECO:0000313" key="5">
    <source>
        <dbReference type="Proteomes" id="UP000009223"/>
    </source>
</evidence>
<keyword evidence="5" id="KW-1185">Reference proteome</keyword>
<dbReference type="OrthoDB" id="371297at2"/>
<reference evidence="4 5" key="2">
    <citation type="journal article" date="2011" name="ISME J.">
        <title>RNA-seq reveals cooperative metabolic interactions between two termite-gut spirochete species in co-culture.</title>
        <authorList>
            <person name="Rosenthal A.Z."/>
            <person name="Matson E.G."/>
            <person name="Eldar A."/>
            <person name="Leadbetter J.R."/>
        </authorList>
    </citation>
    <scope>NUCLEOTIDE SEQUENCE [LARGE SCALE GENOMIC DNA]</scope>
    <source>
        <strain evidence="5">ATCC BAA-887 / DSM 12427 / ZAS-2</strain>
    </source>
</reference>
<dbReference type="EMBL" id="CP001843">
    <property type="protein sequence ID" value="AEF85334.1"/>
    <property type="molecule type" value="Genomic_DNA"/>
</dbReference>
<evidence type="ECO:0008006" key="6">
    <source>
        <dbReference type="Google" id="ProtNLM"/>
    </source>
</evidence>
<feature type="region of interest" description="Disordered" evidence="2">
    <location>
        <begin position="238"/>
        <end position="257"/>
    </location>
</feature>
<proteinExistence type="predicted"/>
<dbReference type="RefSeq" id="WP_015707398.1">
    <property type="nucleotide sequence ID" value="NC_015578.1"/>
</dbReference>
<accession>F5YPV3</accession>
<evidence type="ECO:0000256" key="1">
    <source>
        <dbReference type="SAM" id="Coils"/>
    </source>
</evidence>